<gene>
    <name evidence="9" type="ORF">B5G21_02740</name>
</gene>
<evidence type="ECO:0000256" key="1">
    <source>
        <dbReference type="ARBA" id="ARBA00005028"/>
    </source>
</evidence>
<dbReference type="eggNOG" id="COG2017">
    <property type="taxonomic scope" value="Bacteria"/>
</dbReference>
<dbReference type="GO" id="GO:0030246">
    <property type="term" value="F:carbohydrate binding"/>
    <property type="evidence" value="ECO:0007669"/>
    <property type="project" value="InterPro"/>
</dbReference>
<evidence type="ECO:0000256" key="4">
    <source>
        <dbReference type="ARBA" id="ARBA00023277"/>
    </source>
</evidence>
<dbReference type="SUPFAM" id="SSF74650">
    <property type="entry name" value="Galactose mutarotase-like"/>
    <property type="match status" value="1"/>
</dbReference>
<dbReference type="Proteomes" id="UP000196560">
    <property type="component" value="Unassembled WGS sequence"/>
</dbReference>
<comment type="caution">
    <text evidence="9">The sequence shown here is derived from an EMBL/GenBank/DDBJ whole genome shotgun (WGS) entry which is preliminary data.</text>
</comment>
<dbReference type="AlphaFoldDB" id="A0A1Y3UAR1"/>
<protein>
    <recommendedName>
        <fullName evidence="5">Aldose 1-epimerase</fullName>
        <ecNumber evidence="5">5.1.3.3</ecNumber>
    </recommendedName>
</protein>
<evidence type="ECO:0000256" key="5">
    <source>
        <dbReference type="PIRNR" id="PIRNR005096"/>
    </source>
</evidence>
<name>A0A1Y3UAR1_9ACTN</name>
<accession>A0A1Y3UAR1</accession>
<keyword evidence="4 5" id="KW-0119">Carbohydrate metabolism</keyword>
<feature type="binding site" evidence="8">
    <location>
        <begin position="177"/>
        <end position="179"/>
    </location>
    <ligand>
        <name>beta-D-galactose</name>
        <dbReference type="ChEBI" id="CHEBI:27667"/>
    </ligand>
</feature>
<dbReference type="InterPro" id="IPR011013">
    <property type="entry name" value="Gal_mutarotase_sf_dom"/>
</dbReference>
<evidence type="ECO:0000256" key="3">
    <source>
        <dbReference type="ARBA" id="ARBA00023235"/>
    </source>
</evidence>
<dbReference type="EMBL" id="NFHO01000002">
    <property type="protein sequence ID" value="OUN44197.1"/>
    <property type="molecule type" value="Genomic_DNA"/>
</dbReference>
<reference evidence="10" key="1">
    <citation type="submission" date="2017-04" db="EMBL/GenBank/DDBJ databases">
        <title>Function of individual gut microbiota members based on whole genome sequencing of pure cultures obtained from chicken caecum.</title>
        <authorList>
            <person name="Medvecky M."/>
            <person name="Cejkova D."/>
            <person name="Polansky O."/>
            <person name="Karasova D."/>
            <person name="Kubasova T."/>
            <person name="Cizek A."/>
            <person name="Rychlik I."/>
        </authorList>
    </citation>
    <scope>NUCLEOTIDE SEQUENCE [LARGE SCALE GENOMIC DNA]</scope>
    <source>
        <strain evidence="10">An70</strain>
    </source>
</reference>
<dbReference type="PANTHER" id="PTHR10091">
    <property type="entry name" value="ALDOSE-1-EPIMERASE"/>
    <property type="match status" value="1"/>
</dbReference>
<evidence type="ECO:0000256" key="2">
    <source>
        <dbReference type="ARBA" id="ARBA00006206"/>
    </source>
</evidence>
<dbReference type="InterPro" id="IPR015443">
    <property type="entry name" value="Aldose_1-epimerase"/>
</dbReference>
<evidence type="ECO:0000256" key="8">
    <source>
        <dbReference type="PIRSR" id="PIRSR005096-3"/>
    </source>
</evidence>
<sequence>MIESQPFGTLPTGDSATLYLLSNGQITVRVTDLGATIVGIDAPGSQGELADIVLGYDDAAAYYPNTPYFFGATVGPSANRVFRGEVPIDGTVYCLPRNEGSNNLHTDHTRGLHALIWDADVNEDACAITFTCAVDDGAYGLPGNRTFTVRYALDGMRLLADYTATTDTATFFNLTNHTYFNMSGEGTGSVHGQQLQIAAERYLPIDATSIPTGELRPVEGTPFDFRAPKLIGKDIAGSDEQLALAHGYDHCFCIDGYTANAADGGSARFAVRALDPVSGRGMEVWTSLPGMQLYTGNFLDEDHGKGDSTYRVQEGFALEPQFYPATPSHPSFPQAIFDEAHPYRAHNVYRFFTV</sequence>
<feature type="active site" description="Proton acceptor" evidence="6">
    <location>
        <position position="319"/>
    </location>
</feature>
<dbReference type="InterPro" id="IPR047215">
    <property type="entry name" value="Galactose_mutarotase-like"/>
</dbReference>
<dbReference type="RefSeq" id="WP_087185922.1">
    <property type="nucleotide sequence ID" value="NZ_NFHO01000002.1"/>
</dbReference>
<dbReference type="InterPro" id="IPR008183">
    <property type="entry name" value="Aldose_1/G6P_1-epimerase"/>
</dbReference>
<keyword evidence="3 5" id="KW-0413">Isomerase</keyword>
<dbReference type="PANTHER" id="PTHR10091:SF0">
    <property type="entry name" value="GALACTOSE MUTAROTASE"/>
    <property type="match status" value="1"/>
</dbReference>
<dbReference type="GO" id="GO:0033499">
    <property type="term" value="P:galactose catabolic process via UDP-galactose, Leloir pathway"/>
    <property type="evidence" value="ECO:0007669"/>
    <property type="project" value="TreeGrafter"/>
</dbReference>
<dbReference type="InterPro" id="IPR014718">
    <property type="entry name" value="GH-type_carb-bd"/>
</dbReference>
<dbReference type="PIRSF" id="PIRSF005096">
    <property type="entry name" value="GALM"/>
    <property type="match status" value="1"/>
</dbReference>
<proteinExistence type="inferred from homology"/>
<evidence type="ECO:0000256" key="6">
    <source>
        <dbReference type="PIRSR" id="PIRSR005096-1"/>
    </source>
</evidence>
<comment type="catalytic activity">
    <reaction evidence="5">
        <text>alpha-D-glucose = beta-D-glucose</text>
        <dbReference type="Rhea" id="RHEA:10264"/>
        <dbReference type="ChEBI" id="CHEBI:15903"/>
        <dbReference type="ChEBI" id="CHEBI:17925"/>
        <dbReference type="EC" id="5.1.3.3"/>
    </reaction>
</comment>
<dbReference type="EC" id="5.1.3.3" evidence="5"/>
<evidence type="ECO:0000313" key="10">
    <source>
        <dbReference type="Proteomes" id="UP000196560"/>
    </source>
</evidence>
<feature type="binding site" evidence="8">
    <location>
        <begin position="79"/>
        <end position="80"/>
    </location>
    <ligand>
        <name>beta-D-galactose</name>
        <dbReference type="ChEBI" id="CHEBI:27667"/>
    </ligand>
</feature>
<comment type="similarity">
    <text evidence="2 5">Belongs to the aldose epimerase family.</text>
</comment>
<keyword evidence="10" id="KW-1185">Reference proteome</keyword>
<dbReference type="UniPathway" id="UPA00242"/>
<dbReference type="STRING" id="1118060.GCA_000311845_01583"/>
<dbReference type="Gene3D" id="2.70.98.10">
    <property type="match status" value="1"/>
</dbReference>
<evidence type="ECO:0000256" key="7">
    <source>
        <dbReference type="PIRSR" id="PIRSR005096-2"/>
    </source>
</evidence>
<dbReference type="Pfam" id="PF01263">
    <property type="entry name" value="Aldose_epim"/>
    <property type="match status" value="1"/>
</dbReference>
<feature type="active site" description="Proton donor" evidence="6">
    <location>
        <position position="177"/>
    </location>
</feature>
<dbReference type="CDD" id="cd09019">
    <property type="entry name" value="galactose_mutarotase_like"/>
    <property type="match status" value="1"/>
</dbReference>
<organism evidence="9 10">
    <name type="scientific">Enorma massiliensis</name>
    <dbReference type="NCBI Taxonomy" id="1472761"/>
    <lineage>
        <taxon>Bacteria</taxon>
        <taxon>Bacillati</taxon>
        <taxon>Actinomycetota</taxon>
        <taxon>Coriobacteriia</taxon>
        <taxon>Coriobacteriales</taxon>
        <taxon>Coriobacteriaceae</taxon>
        <taxon>Enorma</taxon>
    </lineage>
</organism>
<comment type="pathway">
    <text evidence="1 5">Carbohydrate metabolism; hexose metabolism.</text>
</comment>
<dbReference type="GO" id="GO:0006006">
    <property type="term" value="P:glucose metabolic process"/>
    <property type="evidence" value="ECO:0007669"/>
    <property type="project" value="TreeGrafter"/>
</dbReference>
<evidence type="ECO:0000313" key="9">
    <source>
        <dbReference type="EMBL" id="OUN44197.1"/>
    </source>
</evidence>
<feature type="binding site" evidence="7">
    <location>
        <position position="249"/>
    </location>
    <ligand>
        <name>beta-D-galactose</name>
        <dbReference type="ChEBI" id="CHEBI:27667"/>
    </ligand>
</feature>
<dbReference type="GO" id="GO:0004034">
    <property type="term" value="F:aldose 1-epimerase activity"/>
    <property type="evidence" value="ECO:0007669"/>
    <property type="project" value="UniProtKB-EC"/>
</dbReference>